<feature type="transmembrane region" description="Helical" evidence="3">
    <location>
        <begin position="377"/>
        <end position="397"/>
    </location>
</feature>
<dbReference type="Proteomes" id="UP001597469">
    <property type="component" value="Unassembled WGS sequence"/>
</dbReference>
<evidence type="ECO:0000256" key="2">
    <source>
        <dbReference type="ARBA" id="ARBA00022748"/>
    </source>
</evidence>
<feature type="transmembrane region" description="Helical" evidence="3">
    <location>
        <begin position="170"/>
        <end position="190"/>
    </location>
</feature>
<sequence>MIHTTVGQLGHFFVILSFVTALVATVAYFLSALGRRSSRQNVLVEEPQLAYAGESSFGGKTAKRKDRAVTPVSEQQSQKDDWRTLARWAFYIHGLAVVGVAVSLYWIIYNHYFEYHYAWSHSSLALPVQYVISCFWEGQEGSFLLWLFWNAMLGAILIRTSGKQWEAPMMAIFALVQAFLASMILGVVFGDTFKLGSSPFLLLTEAMPDAPIFTADPTFVPKDGNGLNPLLQNYWMVIHPPTLFLGFALTLVPFAYCIAGLWRNQPLEWIRPALPWTLIGAMILGIGIMMGGYWAYETLNFGGYWNWDPVENAIYVPWLVMVGALHTMLIAKRSSTGLKTAVILTIAQFLLIIYSTFLARSGILGNASVHSFTDLGLSGQLLVYLLAFVVLAVFLAARKWKYIPSDEQEASVYTKEFWLFIGATVLCLAAFQVIATTSIPVYNKILEAFGKVSNLALPVDQPGHYSKFQIWFFVVIALLTGIGQFMWWRKVENKKWDALITPGILTLLISAAVIGSGAIKNPVYMALLVASVFALVTNGTILLGIVRGNYRLSGGAIAHIGMALMLIGILFSSGYSRVISLNGSGLMISNSEDFTKNGNKENKENVLLWLNQPERMDQYQVTYRGQRVQVRDVPGYVPRQDVAVIEGDFHGVALRDIEQNGKLYHKKGDTLAMYPENVHYAVEYREPSGKVFTLYPRIQVNQRMGVVLSPDSRHSMDRDIYTYIATAPDPMEESKWEKTETYSVAVKDTFFLNDYVAILDDVVRTNEVEGTQLGPNDAAVRARVRILSKNGEQVLSPAFIIKDRMVGRRAETSDELGIRIQLNEIDPRSGKFTFAVNRTQRDYVVMKAFEKPLINILWIGTLIVVLGFLIATIRRYREFTKMRDKVVV</sequence>
<feature type="transmembrane region" description="Helical" evidence="3">
    <location>
        <begin position="141"/>
        <end position="158"/>
    </location>
</feature>
<keyword evidence="6" id="KW-1185">Reference proteome</keyword>
<feature type="transmembrane region" description="Helical" evidence="3">
    <location>
        <begin position="499"/>
        <end position="519"/>
    </location>
</feature>
<feature type="transmembrane region" description="Helical" evidence="3">
    <location>
        <begin position="243"/>
        <end position="262"/>
    </location>
</feature>
<feature type="domain" description="Cytochrome c assembly protein" evidence="4">
    <location>
        <begin position="139"/>
        <end position="361"/>
    </location>
</feature>
<evidence type="ECO:0000313" key="5">
    <source>
        <dbReference type="EMBL" id="MFD2570245.1"/>
    </source>
</evidence>
<dbReference type="PANTHER" id="PTHR43653:SF1">
    <property type="entry name" value="CYTOCHROME C-TYPE BIOGENESIS PROTEIN CCMF"/>
    <property type="match status" value="1"/>
</dbReference>
<dbReference type="InterPro" id="IPR003567">
    <property type="entry name" value="Cyt_c_biogenesis"/>
</dbReference>
<feature type="transmembrane region" description="Helical" evidence="3">
    <location>
        <begin position="853"/>
        <end position="873"/>
    </location>
</feature>
<feature type="transmembrane region" description="Helical" evidence="3">
    <location>
        <begin position="525"/>
        <end position="545"/>
    </location>
</feature>
<feature type="transmembrane region" description="Helical" evidence="3">
    <location>
        <begin position="338"/>
        <end position="357"/>
    </location>
</feature>
<dbReference type="PRINTS" id="PR01410">
    <property type="entry name" value="CCBIOGENESIS"/>
</dbReference>
<evidence type="ECO:0000259" key="4">
    <source>
        <dbReference type="Pfam" id="PF01578"/>
    </source>
</evidence>
<proteinExistence type="inferred from homology"/>
<dbReference type="RefSeq" id="WP_381520689.1">
    <property type="nucleotide sequence ID" value="NZ_JBHULN010000003.1"/>
</dbReference>
<feature type="transmembrane region" description="Helical" evidence="3">
    <location>
        <begin position="417"/>
        <end position="442"/>
    </location>
</feature>
<keyword evidence="3" id="KW-1133">Transmembrane helix</keyword>
<name>A0ABW5LZN2_9BACT</name>
<dbReference type="PANTHER" id="PTHR43653">
    <property type="entry name" value="CYTOCHROME C ASSEMBLY PROTEIN-RELATED"/>
    <property type="match status" value="1"/>
</dbReference>
<evidence type="ECO:0000256" key="1">
    <source>
        <dbReference type="ARBA" id="ARBA00009186"/>
    </source>
</evidence>
<dbReference type="EMBL" id="JBHULN010000003">
    <property type="protein sequence ID" value="MFD2570245.1"/>
    <property type="molecule type" value="Genomic_DNA"/>
</dbReference>
<feature type="transmembrane region" description="Helical" evidence="3">
    <location>
        <begin position="468"/>
        <end position="487"/>
    </location>
</feature>
<keyword evidence="3" id="KW-0812">Transmembrane</keyword>
<gene>
    <name evidence="5" type="primary">ccsA</name>
    <name evidence="5" type="ORF">ACFSUS_06335</name>
</gene>
<feature type="transmembrane region" description="Helical" evidence="3">
    <location>
        <begin position="274"/>
        <end position="294"/>
    </location>
</feature>
<dbReference type="InterPro" id="IPR002541">
    <property type="entry name" value="Cyt_c_assembly"/>
</dbReference>
<comment type="similarity">
    <text evidence="1">Belongs to the CcmF/CycK/Ccl1/NrfE/CcsA family.</text>
</comment>
<comment type="caution">
    <text evidence="5">The sequence shown here is derived from an EMBL/GenBank/DDBJ whole genome shotgun (WGS) entry which is preliminary data.</text>
</comment>
<feature type="transmembrane region" description="Helical" evidence="3">
    <location>
        <begin position="314"/>
        <end position="331"/>
    </location>
</feature>
<feature type="transmembrane region" description="Helical" evidence="3">
    <location>
        <begin position="557"/>
        <end position="575"/>
    </location>
</feature>
<feature type="transmembrane region" description="Helical" evidence="3">
    <location>
        <begin position="88"/>
        <end position="108"/>
    </location>
</feature>
<accession>A0ABW5LZN2</accession>
<dbReference type="Pfam" id="PF01578">
    <property type="entry name" value="Cytochrom_C_asm"/>
    <property type="match status" value="1"/>
</dbReference>
<organism evidence="5 6">
    <name type="scientific">Spirosoma soli</name>
    <dbReference type="NCBI Taxonomy" id="1770529"/>
    <lineage>
        <taxon>Bacteria</taxon>
        <taxon>Pseudomonadati</taxon>
        <taxon>Bacteroidota</taxon>
        <taxon>Cytophagia</taxon>
        <taxon>Cytophagales</taxon>
        <taxon>Cytophagaceae</taxon>
        <taxon>Spirosoma</taxon>
    </lineage>
</organism>
<keyword evidence="2" id="KW-0201">Cytochrome c-type biogenesis</keyword>
<keyword evidence="3" id="KW-0472">Membrane</keyword>
<evidence type="ECO:0000256" key="3">
    <source>
        <dbReference type="SAM" id="Phobius"/>
    </source>
</evidence>
<evidence type="ECO:0000313" key="6">
    <source>
        <dbReference type="Proteomes" id="UP001597469"/>
    </source>
</evidence>
<reference evidence="6" key="1">
    <citation type="journal article" date="2019" name="Int. J. Syst. Evol. Microbiol.">
        <title>The Global Catalogue of Microorganisms (GCM) 10K type strain sequencing project: providing services to taxonomists for standard genome sequencing and annotation.</title>
        <authorList>
            <consortium name="The Broad Institute Genomics Platform"/>
            <consortium name="The Broad Institute Genome Sequencing Center for Infectious Disease"/>
            <person name="Wu L."/>
            <person name="Ma J."/>
        </authorList>
    </citation>
    <scope>NUCLEOTIDE SEQUENCE [LARGE SCALE GENOMIC DNA]</scope>
    <source>
        <strain evidence="6">KCTC 42805</strain>
    </source>
</reference>
<feature type="transmembrane region" description="Helical" evidence="3">
    <location>
        <begin position="12"/>
        <end position="30"/>
    </location>
</feature>
<protein>
    <submittedName>
        <fullName evidence="5">Cytochrome c biogenesis protein CcsA</fullName>
    </submittedName>
</protein>